<evidence type="ECO:0000256" key="3">
    <source>
        <dbReference type="ARBA" id="ARBA00023242"/>
    </source>
</evidence>
<evidence type="ECO:0000259" key="5">
    <source>
        <dbReference type="PROSITE" id="PS50048"/>
    </source>
</evidence>
<reference evidence="6" key="1">
    <citation type="submission" date="2023-03" db="EMBL/GenBank/DDBJ databases">
        <title>Near-Complete genome sequence of Lipomyces tetrasporous NRRL Y-64009, an oleaginous yeast capable of growing on lignocellulosic hydrolysates.</title>
        <authorList>
            <consortium name="Lawrence Berkeley National Laboratory"/>
            <person name="Jagtap S.S."/>
            <person name="Liu J.-J."/>
            <person name="Walukiewicz H.E."/>
            <person name="Pangilinan J."/>
            <person name="Lipzen A."/>
            <person name="Ahrendt S."/>
            <person name="Koriabine M."/>
            <person name="Cobaugh K."/>
            <person name="Salamov A."/>
            <person name="Yoshinaga Y."/>
            <person name="Ng V."/>
            <person name="Daum C."/>
            <person name="Grigoriev I.V."/>
            <person name="Slininger P.J."/>
            <person name="Dien B.S."/>
            <person name="Jin Y.-S."/>
            <person name="Rao C.V."/>
        </authorList>
    </citation>
    <scope>NUCLEOTIDE SEQUENCE</scope>
    <source>
        <strain evidence="6">NRRL Y-64009</strain>
    </source>
</reference>
<sequence length="833" mass="93286">MLPVYPFQAGALEWSIPKVTRVVSCTECHRRKQRCDRKSPCNQCIIRKVESLCHYENNYRRIRRDYHSSHSSIATYTVPAAMGRLPQPTSHNSVPMLYFQSADSQLLPYEHHLASLYNSGSDAASPLYPAATAGILTQESVPSRSSYSVFETTDAAAQILALARHNTQPPTNYDQSRQSLLSYSSGAASDPGIASTPSEGEDGDYESGSRASDDDGDDPAVLVEILGYFPTAPSSVAQDLREITIGIAALPGKVASDDSPAMSDPRPSEFPGNKWPVVNRLLRTMPARPYADLLIRIFYQEANFYHVLNEVKFLEDVNAWWALDERRSWTAVETACLMFRVFSIALYFMPSENMETIKHIDGSVTNLARDYHAVAVELADLLPDSYSKVIERILQAAWYKYDLRMKDSWYCIGQAIRMAQEINLHVEAPNEAPSFERENRRRIWWLMYYWDRCMAIVHSRPFMIADDVYNIPMPLDLPDDCFYPSVRPGPQVTPYTMRLTCFHLYKLISSIYSDPQGVFVNLMSFIAMLPPYLRPENADTSLDEAYPFLASHRSFLAATIYMVGCAIYRRDVNIPGLDFCLRLLRVCDDHLKTLKKHQYRIFMLVYWNLEPSVLICRDIIRETKRQGGLAHAMMSSNDGGVSGILGDDAGQSRLVAWTHLETAEGAAVRLREFSQNNKLAGNASKLLKQIVAKARRELKALEDLRPIIDSSGYGSPGSLNEGSGLSEDSMPGQYYSLQEHQDQRGQSHGQSPDGETLRTIAPRIEAGEQSLPYAIENSGQSYYNGATMVTPPAHATTYLGQAGVGLPDFSLDIFHVPDETGHDISSLFNSGSL</sequence>
<dbReference type="PANTHER" id="PTHR31001">
    <property type="entry name" value="UNCHARACTERIZED TRANSCRIPTIONAL REGULATORY PROTEIN"/>
    <property type="match status" value="1"/>
</dbReference>
<proteinExistence type="predicted"/>
<dbReference type="InterPro" id="IPR007219">
    <property type="entry name" value="XnlR_reg_dom"/>
</dbReference>
<feature type="region of interest" description="Disordered" evidence="4">
    <location>
        <begin position="710"/>
        <end position="732"/>
    </location>
</feature>
<dbReference type="CDD" id="cd12148">
    <property type="entry name" value="fungal_TF_MHR"/>
    <property type="match status" value="1"/>
</dbReference>
<accession>A0AAD7QK92</accession>
<evidence type="ECO:0000313" key="7">
    <source>
        <dbReference type="Proteomes" id="UP001217417"/>
    </source>
</evidence>
<dbReference type="SMART" id="SM00066">
    <property type="entry name" value="GAL4"/>
    <property type="match status" value="1"/>
</dbReference>
<dbReference type="InterPro" id="IPR036864">
    <property type="entry name" value="Zn2-C6_fun-type_DNA-bd_sf"/>
</dbReference>
<dbReference type="Pfam" id="PF00172">
    <property type="entry name" value="Zn_clus"/>
    <property type="match status" value="1"/>
</dbReference>
<keyword evidence="2" id="KW-0479">Metal-binding</keyword>
<dbReference type="Pfam" id="PF04082">
    <property type="entry name" value="Fungal_trans"/>
    <property type="match status" value="1"/>
</dbReference>
<keyword evidence="3" id="KW-0539">Nucleus</keyword>
<gene>
    <name evidence="6" type="ORF">POJ06DRAFT_278762</name>
</gene>
<evidence type="ECO:0000313" key="6">
    <source>
        <dbReference type="EMBL" id="KAJ8096618.1"/>
    </source>
</evidence>
<dbReference type="AlphaFoldDB" id="A0AAD7QK92"/>
<keyword evidence="7" id="KW-1185">Reference proteome</keyword>
<comment type="subcellular location">
    <subcellularLocation>
        <location evidence="1">Nucleus</location>
    </subcellularLocation>
</comment>
<dbReference type="Proteomes" id="UP001217417">
    <property type="component" value="Unassembled WGS sequence"/>
</dbReference>
<organism evidence="6 7">
    <name type="scientific">Lipomyces tetrasporus</name>
    <dbReference type="NCBI Taxonomy" id="54092"/>
    <lineage>
        <taxon>Eukaryota</taxon>
        <taxon>Fungi</taxon>
        <taxon>Dikarya</taxon>
        <taxon>Ascomycota</taxon>
        <taxon>Saccharomycotina</taxon>
        <taxon>Lipomycetes</taxon>
        <taxon>Lipomycetales</taxon>
        <taxon>Lipomycetaceae</taxon>
        <taxon>Lipomyces</taxon>
    </lineage>
</organism>
<dbReference type="GO" id="GO:0008270">
    <property type="term" value="F:zinc ion binding"/>
    <property type="evidence" value="ECO:0007669"/>
    <property type="project" value="InterPro"/>
</dbReference>
<dbReference type="EMBL" id="JARPMG010000013">
    <property type="protein sequence ID" value="KAJ8096618.1"/>
    <property type="molecule type" value="Genomic_DNA"/>
</dbReference>
<dbReference type="SMART" id="SM00906">
    <property type="entry name" value="Fungal_trans"/>
    <property type="match status" value="1"/>
</dbReference>
<feature type="compositionally biased region" description="Polar residues" evidence="4">
    <location>
        <begin position="167"/>
        <end position="187"/>
    </location>
</feature>
<dbReference type="InterPro" id="IPR050613">
    <property type="entry name" value="Sec_Metabolite_Reg"/>
</dbReference>
<dbReference type="GO" id="GO:0003677">
    <property type="term" value="F:DNA binding"/>
    <property type="evidence" value="ECO:0007669"/>
    <property type="project" value="InterPro"/>
</dbReference>
<evidence type="ECO:0000256" key="1">
    <source>
        <dbReference type="ARBA" id="ARBA00004123"/>
    </source>
</evidence>
<evidence type="ECO:0000256" key="2">
    <source>
        <dbReference type="ARBA" id="ARBA00022723"/>
    </source>
</evidence>
<dbReference type="GO" id="GO:0000981">
    <property type="term" value="F:DNA-binding transcription factor activity, RNA polymerase II-specific"/>
    <property type="evidence" value="ECO:0007669"/>
    <property type="project" value="InterPro"/>
</dbReference>
<dbReference type="GO" id="GO:0005634">
    <property type="term" value="C:nucleus"/>
    <property type="evidence" value="ECO:0007669"/>
    <property type="project" value="UniProtKB-SubCell"/>
</dbReference>
<feature type="domain" description="Zn(2)-C6 fungal-type" evidence="5">
    <location>
        <begin position="24"/>
        <end position="55"/>
    </location>
</feature>
<dbReference type="GO" id="GO:0006351">
    <property type="term" value="P:DNA-templated transcription"/>
    <property type="evidence" value="ECO:0007669"/>
    <property type="project" value="InterPro"/>
</dbReference>
<evidence type="ECO:0000256" key="4">
    <source>
        <dbReference type="SAM" id="MobiDB-lite"/>
    </source>
</evidence>
<name>A0AAD7QK92_9ASCO</name>
<dbReference type="InterPro" id="IPR001138">
    <property type="entry name" value="Zn2Cys6_DnaBD"/>
</dbReference>
<dbReference type="GeneID" id="80884929"/>
<dbReference type="PROSITE" id="PS00463">
    <property type="entry name" value="ZN2_CY6_FUNGAL_1"/>
    <property type="match status" value="1"/>
</dbReference>
<protein>
    <submittedName>
        <fullName evidence="6">Fungal-specific transcription factor domain-containing protein</fullName>
    </submittedName>
</protein>
<dbReference type="SUPFAM" id="SSF57701">
    <property type="entry name" value="Zn2/Cys6 DNA-binding domain"/>
    <property type="match status" value="1"/>
</dbReference>
<dbReference type="CDD" id="cd00067">
    <property type="entry name" value="GAL4"/>
    <property type="match status" value="1"/>
</dbReference>
<dbReference type="Gene3D" id="4.10.240.10">
    <property type="entry name" value="Zn(2)-C6 fungal-type DNA-binding domain"/>
    <property type="match status" value="1"/>
</dbReference>
<dbReference type="PANTHER" id="PTHR31001:SF87">
    <property type="entry name" value="COL-21"/>
    <property type="match status" value="1"/>
</dbReference>
<dbReference type="PROSITE" id="PS50048">
    <property type="entry name" value="ZN2_CY6_FUNGAL_2"/>
    <property type="match status" value="1"/>
</dbReference>
<feature type="region of interest" description="Disordered" evidence="4">
    <location>
        <begin position="167"/>
        <end position="216"/>
    </location>
</feature>
<dbReference type="RefSeq" id="XP_056040068.1">
    <property type="nucleotide sequence ID" value="XM_056189763.1"/>
</dbReference>
<comment type="caution">
    <text evidence="6">The sequence shown here is derived from an EMBL/GenBank/DDBJ whole genome shotgun (WGS) entry which is preliminary data.</text>
</comment>